<sequence>MLWPMHSFCSLESSSLMVQRTGFGVSFYVIRAFGSLTSLLLLVTPFTTAFTVRASNKCFPKYYLSFRFFSNYFLLQKGYLHFHTYVTIAPAAIKDLLGRY</sequence>
<gene>
    <name evidence="2" type="ORF">Lalb_Chr02g0160511</name>
</gene>
<keyword evidence="3" id="KW-1185">Reference proteome</keyword>
<keyword evidence="1" id="KW-0812">Transmembrane</keyword>
<evidence type="ECO:0000256" key="1">
    <source>
        <dbReference type="SAM" id="Phobius"/>
    </source>
</evidence>
<dbReference type="AlphaFoldDB" id="A0A6A4R343"/>
<keyword evidence="1" id="KW-0472">Membrane</keyword>
<accession>A0A6A4R343</accession>
<dbReference type="EMBL" id="WOCE01000002">
    <property type="protein sequence ID" value="KAE9620133.1"/>
    <property type="molecule type" value="Genomic_DNA"/>
</dbReference>
<name>A0A6A4R343_LUPAL</name>
<reference evidence="3" key="1">
    <citation type="journal article" date="2020" name="Nat. Commun.">
        <title>Genome sequence of the cluster root forming white lupin.</title>
        <authorList>
            <person name="Hufnagel B."/>
            <person name="Marques A."/>
            <person name="Soriano A."/>
            <person name="Marques L."/>
            <person name="Divol F."/>
            <person name="Doumas P."/>
            <person name="Sallet E."/>
            <person name="Mancinotti D."/>
            <person name="Carrere S."/>
            <person name="Marande W."/>
            <person name="Arribat S."/>
            <person name="Keller J."/>
            <person name="Huneau C."/>
            <person name="Blein T."/>
            <person name="Aime D."/>
            <person name="Laguerre M."/>
            <person name="Taylor J."/>
            <person name="Schubert V."/>
            <person name="Nelson M."/>
            <person name="Geu-Flores F."/>
            <person name="Crespi M."/>
            <person name="Gallardo-Guerrero K."/>
            <person name="Delaux P.-M."/>
            <person name="Salse J."/>
            <person name="Berges H."/>
            <person name="Guyot R."/>
            <person name="Gouzy J."/>
            <person name="Peret B."/>
        </authorList>
    </citation>
    <scope>NUCLEOTIDE SEQUENCE [LARGE SCALE GENOMIC DNA]</scope>
    <source>
        <strain evidence="3">cv. Amiga</strain>
    </source>
</reference>
<organism evidence="2 3">
    <name type="scientific">Lupinus albus</name>
    <name type="common">White lupine</name>
    <name type="synonym">Lupinus termis</name>
    <dbReference type="NCBI Taxonomy" id="3870"/>
    <lineage>
        <taxon>Eukaryota</taxon>
        <taxon>Viridiplantae</taxon>
        <taxon>Streptophyta</taxon>
        <taxon>Embryophyta</taxon>
        <taxon>Tracheophyta</taxon>
        <taxon>Spermatophyta</taxon>
        <taxon>Magnoliopsida</taxon>
        <taxon>eudicotyledons</taxon>
        <taxon>Gunneridae</taxon>
        <taxon>Pentapetalae</taxon>
        <taxon>rosids</taxon>
        <taxon>fabids</taxon>
        <taxon>Fabales</taxon>
        <taxon>Fabaceae</taxon>
        <taxon>Papilionoideae</taxon>
        <taxon>50 kb inversion clade</taxon>
        <taxon>genistoids sensu lato</taxon>
        <taxon>core genistoids</taxon>
        <taxon>Genisteae</taxon>
        <taxon>Lupinus</taxon>
    </lineage>
</organism>
<dbReference type="Proteomes" id="UP000447434">
    <property type="component" value="Chromosome 2"/>
</dbReference>
<proteinExistence type="predicted"/>
<evidence type="ECO:0000313" key="2">
    <source>
        <dbReference type="EMBL" id="KAE9620133.1"/>
    </source>
</evidence>
<feature type="transmembrane region" description="Helical" evidence="1">
    <location>
        <begin position="78"/>
        <end position="97"/>
    </location>
</feature>
<evidence type="ECO:0000313" key="3">
    <source>
        <dbReference type="Proteomes" id="UP000447434"/>
    </source>
</evidence>
<protein>
    <submittedName>
        <fullName evidence="2">Uncharacterized protein</fullName>
    </submittedName>
</protein>
<keyword evidence="1" id="KW-1133">Transmembrane helix</keyword>
<comment type="caution">
    <text evidence="2">The sequence shown here is derived from an EMBL/GenBank/DDBJ whole genome shotgun (WGS) entry which is preliminary data.</text>
</comment>